<dbReference type="RefSeq" id="WP_203016795.1">
    <property type="nucleotide sequence ID" value="NZ_CP032405.1"/>
</dbReference>
<reference evidence="1 2" key="1">
    <citation type="submission" date="2018-09" db="EMBL/GenBank/DDBJ databases">
        <title>Rhizobium sp. MAE2-X.</title>
        <authorList>
            <person name="Lee Y."/>
            <person name="Jeon C.O."/>
        </authorList>
    </citation>
    <scope>NUCLEOTIDE SEQUENCE [LARGE SCALE GENOMIC DNA]</scope>
    <source>
        <strain evidence="1 2">MAE2-X</strain>
    </source>
</reference>
<dbReference type="EMBL" id="CP032405">
    <property type="protein sequence ID" value="QRF53550.1"/>
    <property type="molecule type" value="Genomic_DNA"/>
</dbReference>
<proteinExistence type="predicted"/>
<dbReference type="Proteomes" id="UP000596351">
    <property type="component" value="Chromosome"/>
</dbReference>
<sequence length="77" mass="8465">MTAKHSHPPLECVALQEKYEGEVLATSEGRTLVIGSISIDLRIGEDRSYDAVAGVFEELLSGARQAFTAFLIEEKIR</sequence>
<organism evidence="1 2">
    <name type="scientific">Rhizobium rosettiformans</name>
    <dbReference type="NCBI Taxonomy" id="1368430"/>
    <lineage>
        <taxon>Bacteria</taxon>
        <taxon>Pseudomonadati</taxon>
        <taxon>Pseudomonadota</taxon>
        <taxon>Alphaproteobacteria</taxon>
        <taxon>Hyphomicrobiales</taxon>
        <taxon>Rhizobiaceae</taxon>
        <taxon>Rhizobium/Agrobacterium group</taxon>
        <taxon>Rhizobium</taxon>
    </lineage>
</organism>
<name>A0ABX7EZ09_9HYPH</name>
<keyword evidence="2" id="KW-1185">Reference proteome</keyword>
<evidence type="ECO:0008006" key="3">
    <source>
        <dbReference type="Google" id="ProtNLM"/>
    </source>
</evidence>
<accession>A0ABX7EZ09</accession>
<protein>
    <recommendedName>
        <fullName evidence="3">DUF2274 domain-containing protein</fullName>
    </recommendedName>
</protein>
<evidence type="ECO:0000313" key="1">
    <source>
        <dbReference type="EMBL" id="QRF53550.1"/>
    </source>
</evidence>
<gene>
    <name evidence="1" type="ORF">D4A92_19895</name>
</gene>
<evidence type="ECO:0000313" key="2">
    <source>
        <dbReference type="Proteomes" id="UP000596351"/>
    </source>
</evidence>